<dbReference type="PANTHER" id="PTHR44858">
    <property type="entry name" value="TETRATRICOPEPTIDE REPEAT PROTEIN 6"/>
    <property type="match status" value="1"/>
</dbReference>
<evidence type="ECO:0000256" key="3">
    <source>
        <dbReference type="PROSITE-ProRule" id="PRU00339"/>
    </source>
</evidence>
<dbReference type="Pfam" id="PF13432">
    <property type="entry name" value="TPR_16"/>
    <property type="match status" value="2"/>
</dbReference>
<name>A0ABY6ET10_9ACTN</name>
<accession>A0ABY6ET10</accession>
<gene>
    <name evidence="4" type="ORF">N8I86_24110</name>
</gene>
<proteinExistence type="predicted"/>
<dbReference type="InterPro" id="IPR019734">
    <property type="entry name" value="TPR_rpt"/>
</dbReference>
<evidence type="ECO:0000313" key="4">
    <source>
        <dbReference type="EMBL" id="UXY37539.1"/>
    </source>
</evidence>
<dbReference type="InterPro" id="IPR011990">
    <property type="entry name" value="TPR-like_helical_dom_sf"/>
</dbReference>
<dbReference type="Proteomes" id="UP001060733">
    <property type="component" value="Chromosome"/>
</dbReference>
<keyword evidence="5" id="KW-1185">Reference proteome</keyword>
<keyword evidence="1" id="KW-0677">Repeat</keyword>
<dbReference type="SUPFAM" id="SSF48452">
    <property type="entry name" value="TPR-like"/>
    <property type="match status" value="1"/>
</dbReference>
<reference evidence="4" key="1">
    <citation type="submission" date="2022-10" db="EMBL/GenBank/DDBJ databases">
        <authorList>
            <person name="Mo P."/>
        </authorList>
    </citation>
    <scope>NUCLEOTIDE SEQUENCE</scope>
    <source>
        <strain evidence="4">HUAS 14-6</strain>
    </source>
</reference>
<dbReference type="RefSeq" id="WP_263278686.1">
    <property type="nucleotide sequence ID" value="NZ_CP106795.1"/>
</dbReference>
<dbReference type="InterPro" id="IPR050498">
    <property type="entry name" value="Ycf3"/>
</dbReference>
<keyword evidence="2 3" id="KW-0802">TPR repeat</keyword>
<protein>
    <submittedName>
        <fullName evidence="4">Tetratricopeptide repeat protein</fullName>
    </submittedName>
</protein>
<evidence type="ECO:0000256" key="2">
    <source>
        <dbReference type="ARBA" id="ARBA00022803"/>
    </source>
</evidence>
<sequence>MKHRPLLAGLFGAAVLATGAISWAVATRSDMFAESKAPAPAYQEADSLLRKGIQQDRNHDHAGAAHSYARVLELQPQNKYAWYDLGYAAEEVGNTDDARRAYERALTIDPAFSPALYNEALLLKKSKPDQAMALLERAMTADPKSAATAHYHIGLIWSRKGRDRQAVTEFRQAVAINPSLLSEVPRTYRESLSKH</sequence>
<dbReference type="Gene3D" id="1.25.40.10">
    <property type="entry name" value="Tetratricopeptide repeat domain"/>
    <property type="match status" value="2"/>
</dbReference>
<dbReference type="PANTHER" id="PTHR44858:SF1">
    <property type="entry name" value="UDP-N-ACETYLGLUCOSAMINE--PEPTIDE N-ACETYLGLUCOSAMINYLTRANSFERASE SPINDLY-RELATED"/>
    <property type="match status" value="1"/>
</dbReference>
<feature type="repeat" description="TPR" evidence="3">
    <location>
        <begin position="147"/>
        <end position="180"/>
    </location>
</feature>
<dbReference type="EMBL" id="CP106795">
    <property type="protein sequence ID" value="UXY37539.1"/>
    <property type="molecule type" value="Genomic_DNA"/>
</dbReference>
<evidence type="ECO:0000313" key="5">
    <source>
        <dbReference type="Proteomes" id="UP001060733"/>
    </source>
</evidence>
<organism evidence="4 5">
    <name type="scientific">Streptomyces albidocamelliae</name>
    <dbReference type="NCBI Taxonomy" id="2981135"/>
    <lineage>
        <taxon>Bacteria</taxon>
        <taxon>Bacillati</taxon>
        <taxon>Actinomycetota</taxon>
        <taxon>Actinomycetes</taxon>
        <taxon>Kitasatosporales</taxon>
        <taxon>Streptomycetaceae</taxon>
        <taxon>Streptomyces</taxon>
    </lineage>
</organism>
<dbReference type="PROSITE" id="PS50005">
    <property type="entry name" value="TPR"/>
    <property type="match status" value="2"/>
</dbReference>
<feature type="repeat" description="TPR" evidence="3">
    <location>
        <begin position="79"/>
        <end position="112"/>
    </location>
</feature>
<evidence type="ECO:0000256" key="1">
    <source>
        <dbReference type="ARBA" id="ARBA00022737"/>
    </source>
</evidence>
<dbReference type="SMART" id="SM00028">
    <property type="entry name" value="TPR"/>
    <property type="match status" value="4"/>
</dbReference>
<dbReference type="PROSITE" id="PS50293">
    <property type="entry name" value="TPR_REGION"/>
    <property type="match status" value="1"/>
</dbReference>